<evidence type="ECO:0000256" key="5">
    <source>
        <dbReference type="PROSITE-ProRule" id="PRU00533"/>
    </source>
</evidence>
<keyword evidence="3 6" id="KW-0949">S-adenosyl-L-methionine</keyword>
<comment type="similarity">
    <text evidence="5 6">Belongs to the autoinducer synthase family.</text>
</comment>
<comment type="catalytic activity">
    <reaction evidence="6">
        <text>a fatty acyl-[ACP] + S-adenosyl-L-methionine = an N-acyl-L-homoserine lactone + S-methyl-5'-thioadenosine + holo-[ACP] + H(+)</text>
        <dbReference type="Rhea" id="RHEA:10096"/>
        <dbReference type="Rhea" id="RHEA-COMP:9685"/>
        <dbReference type="Rhea" id="RHEA-COMP:14125"/>
        <dbReference type="ChEBI" id="CHEBI:15378"/>
        <dbReference type="ChEBI" id="CHEBI:17509"/>
        <dbReference type="ChEBI" id="CHEBI:55474"/>
        <dbReference type="ChEBI" id="CHEBI:59789"/>
        <dbReference type="ChEBI" id="CHEBI:64479"/>
        <dbReference type="ChEBI" id="CHEBI:138651"/>
        <dbReference type="EC" id="2.3.1.184"/>
    </reaction>
</comment>
<evidence type="ECO:0000256" key="4">
    <source>
        <dbReference type="ARBA" id="ARBA00022929"/>
    </source>
</evidence>
<comment type="caution">
    <text evidence="7">The sequence shown here is derived from an EMBL/GenBank/DDBJ whole genome shotgun (WGS) entry which is preliminary data.</text>
</comment>
<evidence type="ECO:0000313" key="7">
    <source>
        <dbReference type="EMBL" id="MBZ6075995.1"/>
    </source>
</evidence>
<keyword evidence="1 5" id="KW-0673">Quorum sensing</keyword>
<accession>A0ABS7VKC7</accession>
<keyword evidence="2 6" id="KW-0808">Transferase</keyword>
<dbReference type="SUPFAM" id="SSF55729">
    <property type="entry name" value="Acyl-CoA N-acyltransferases (Nat)"/>
    <property type="match status" value="1"/>
</dbReference>
<name>A0ABS7VKC7_9HYPH</name>
<keyword evidence="7" id="KW-0012">Acyltransferase</keyword>
<dbReference type="EC" id="2.3.1.184" evidence="6"/>
<dbReference type="PROSITE" id="PS51187">
    <property type="entry name" value="AUTOINDUCER_SYNTH_2"/>
    <property type="match status" value="1"/>
</dbReference>
<reference evidence="7 8" key="1">
    <citation type="submission" date="2021-09" db="EMBL/GenBank/DDBJ databases">
        <title>The complete genome sequence of a new microorganism.</title>
        <authorList>
            <person name="Zi Z."/>
        </authorList>
    </citation>
    <scope>NUCLEOTIDE SEQUENCE [LARGE SCALE GENOMIC DNA]</scope>
    <source>
        <strain evidence="7 8">WGZ8</strain>
    </source>
</reference>
<dbReference type="InterPro" id="IPR001690">
    <property type="entry name" value="Autoind_synthase"/>
</dbReference>
<organism evidence="7 8">
    <name type="scientific">Microvirga puerhi</name>
    <dbReference type="NCBI Taxonomy" id="2876078"/>
    <lineage>
        <taxon>Bacteria</taxon>
        <taxon>Pseudomonadati</taxon>
        <taxon>Pseudomonadota</taxon>
        <taxon>Alphaproteobacteria</taxon>
        <taxon>Hyphomicrobiales</taxon>
        <taxon>Methylobacteriaceae</taxon>
        <taxon>Microvirga</taxon>
    </lineage>
</organism>
<dbReference type="RefSeq" id="WP_224312316.1">
    <property type="nucleotide sequence ID" value="NZ_JAIRBM010000004.1"/>
</dbReference>
<dbReference type="Pfam" id="PF00765">
    <property type="entry name" value="Autoind_synth"/>
    <property type="match status" value="1"/>
</dbReference>
<keyword evidence="4 5" id="KW-0071">Autoinducer synthesis</keyword>
<protein>
    <recommendedName>
        <fullName evidence="6">Acyl-homoserine-lactone synthase</fullName>
        <ecNumber evidence="6">2.3.1.184</ecNumber>
    </recommendedName>
    <alternativeName>
        <fullName evidence="6">Autoinducer synthesis protein</fullName>
    </alternativeName>
</protein>
<dbReference type="PRINTS" id="PR01549">
    <property type="entry name" value="AUTOINDCRSYN"/>
</dbReference>
<evidence type="ECO:0000256" key="3">
    <source>
        <dbReference type="ARBA" id="ARBA00022691"/>
    </source>
</evidence>
<sequence>MIHIVTPENQHLFRDEMEQAYRLRHRVFVDEMKWTDLAREDGREIDQFDNAHAVHMLYIADGQVLGYQRMLPSTRPHLLSDVLPQLCEGERPVGPHIWEWTRYCVAPGHRERGRALSPVANALLSGIVEWGLASGISTIIIEMNPLWLLRLVQLYFRTTPLGLPQKVGDEDVLAVTASFDRRTLLRLQEMRGNNLRVLAEPEPTVRRLAG</sequence>
<evidence type="ECO:0000256" key="6">
    <source>
        <dbReference type="RuleBase" id="RU361135"/>
    </source>
</evidence>
<dbReference type="EMBL" id="JAIRBM010000004">
    <property type="protein sequence ID" value="MBZ6075995.1"/>
    <property type="molecule type" value="Genomic_DNA"/>
</dbReference>
<keyword evidence="8" id="KW-1185">Reference proteome</keyword>
<dbReference type="Gene3D" id="3.40.630.30">
    <property type="match status" value="1"/>
</dbReference>
<evidence type="ECO:0000256" key="2">
    <source>
        <dbReference type="ARBA" id="ARBA00022679"/>
    </source>
</evidence>
<dbReference type="GO" id="GO:0016746">
    <property type="term" value="F:acyltransferase activity"/>
    <property type="evidence" value="ECO:0007669"/>
    <property type="project" value="UniProtKB-KW"/>
</dbReference>
<evidence type="ECO:0000313" key="8">
    <source>
        <dbReference type="Proteomes" id="UP000704176"/>
    </source>
</evidence>
<dbReference type="Proteomes" id="UP000704176">
    <property type="component" value="Unassembled WGS sequence"/>
</dbReference>
<dbReference type="PANTHER" id="PTHR39322:SF1">
    <property type="entry name" value="ISOVALERYL-HOMOSERINE LACTONE SYNTHASE"/>
    <property type="match status" value="1"/>
</dbReference>
<evidence type="ECO:0000256" key="1">
    <source>
        <dbReference type="ARBA" id="ARBA00022654"/>
    </source>
</evidence>
<dbReference type="PANTHER" id="PTHR39322">
    <property type="entry name" value="ACYL-HOMOSERINE-LACTONE SYNTHASE"/>
    <property type="match status" value="1"/>
</dbReference>
<gene>
    <name evidence="7" type="ORF">K9B37_06790</name>
</gene>
<proteinExistence type="inferred from homology"/>
<dbReference type="InterPro" id="IPR016181">
    <property type="entry name" value="Acyl_CoA_acyltransferase"/>
</dbReference>